<dbReference type="EMBL" id="MLHQ01000008">
    <property type="protein sequence ID" value="OOF59754.1"/>
    <property type="molecule type" value="Genomic_DNA"/>
</dbReference>
<evidence type="ECO:0000313" key="1">
    <source>
        <dbReference type="EMBL" id="OOF59754.1"/>
    </source>
</evidence>
<comment type="caution">
    <text evidence="1">The sequence shown here is derived from an EMBL/GenBank/DDBJ whole genome shotgun (WGS) entry which is preliminary data.</text>
</comment>
<dbReference type="RefSeq" id="WP_077423138.1">
    <property type="nucleotide sequence ID" value="NZ_MLHQ01000008.1"/>
</dbReference>
<sequence>MKLPYYQRLRYLYLRWRLKKFLLKEQESQLEAFLERTFSNRCYINTNPLESFRSEHKLTLGEMGILLREILWNPYKFFTFESDLVLDWLYPSLDYYSDNEILKVVFSPTLLSLIDIFLKNKKQDELEIIQDFYRSLVEYIIRKRLYLYSNIEKRDIVYEVGTDHDKP</sequence>
<accession>A0A1V3JSH5</accession>
<gene>
    <name evidence="1" type="ORF">BKL49_02910</name>
</gene>
<dbReference type="STRING" id="1907939.BKL49_02910"/>
<keyword evidence="2" id="KW-1185">Reference proteome</keyword>
<name>A0A1V3JSH5_9PAST</name>
<protein>
    <submittedName>
        <fullName evidence="1">Uncharacterized protein</fullName>
    </submittedName>
</protein>
<evidence type="ECO:0000313" key="2">
    <source>
        <dbReference type="Proteomes" id="UP000188602"/>
    </source>
</evidence>
<dbReference type="AlphaFoldDB" id="A0A1V3JSH5"/>
<proteinExistence type="predicted"/>
<reference evidence="1 2" key="1">
    <citation type="submission" date="2016-10" db="EMBL/GenBank/DDBJ databases">
        <title>Rodentibacter gen. nov. and new species.</title>
        <authorList>
            <person name="Christensen H."/>
        </authorList>
    </citation>
    <scope>NUCLEOTIDE SEQUENCE [LARGE SCALE GENOMIC DNA]</scope>
    <source>
        <strain evidence="1 2">Ac151</strain>
    </source>
</reference>
<organism evidence="1 2">
    <name type="scientific">Rodentibacter myodis</name>
    <dbReference type="NCBI Taxonomy" id="1907939"/>
    <lineage>
        <taxon>Bacteria</taxon>
        <taxon>Pseudomonadati</taxon>
        <taxon>Pseudomonadota</taxon>
        <taxon>Gammaproteobacteria</taxon>
        <taxon>Pasteurellales</taxon>
        <taxon>Pasteurellaceae</taxon>
        <taxon>Rodentibacter</taxon>
    </lineage>
</organism>
<dbReference type="OrthoDB" id="5681917at2"/>
<dbReference type="Proteomes" id="UP000188602">
    <property type="component" value="Unassembled WGS sequence"/>
</dbReference>